<name>A0ABS5BP28_9BACT</name>
<evidence type="ECO:0008006" key="3">
    <source>
        <dbReference type="Google" id="ProtNLM"/>
    </source>
</evidence>
<accession>A0ABS5BP28</accession>
<dbReference type="EMBL" id="JAGKQQ010000001">
    <property type="protein sequence ID" value="MBP3955479.1"/>
    <property type="molecule type" value="Genomic_DNA"/>
</dbReference>
<dbReference type="RefSeq" id="WP_210653556.1">
    <property type="nucleotide sequence ID" value="NZ_JAGKQQ010000001.1"/>
</dbReference>
<reference evidence="1 2" key="1">
    <citation type="submission" date="2021-04" db="EMBL/GenBank/DDBJ databases">
        <authorList>
            <person name="Ivanova A."/>
        </authorList>
    </citation>
    <scope>NUCLEOTIDE SEQUENCE [LARGE SCALE GENOMIC DNA]</scope>
    <source>
        <strain evidence="1 2">G18</strain>
    </source>
</reference>
<organism evidence="1 2">
    <name type="scientific">Gemmata palustris</name>
    <dbReference type="NCBI Taxonomy" id="2822762"/>
    <lineage>
        <taxon>Bacteria</taxon>
        <taxon>Pseudomonadati</taxon>
        <taxon>Planctomycetota</taxon>
        <taxon>Planctomycetia</taxon>
        <taxon>Gemmatales</taxon>
        <taxon>Gemmataceae</taxon>
        <taxon>Gemmata</taxon>
    </lineage>
</organism>
<dbReference type="Proteomes" id="UP000676565">
    <property type="component" value="Unassembled WGS sequence"/>
</dbReference>
<gene>
    <name evidence="1" type="ORF">J8F10_09315</name>
</gene>
<sequence>MKARPIPFSAPMVRALLDGRKSQTRRVVKPQPDQSLDYVRMMFDWNGKAQAEFETPPGYHTPLMYHPLCPYGKPGDLLWVKEAWRAKHWWDDHPPREITDQSPIDYKPYEDGGEWGRARHARFMLRRMSRMTLEITTVRVERLEDISEADAKAEGFSPGWMGDALPETPIGGGFTISSPGTYASSAGHFQAYWCELHGYDAWEASPWVWVLEFKVHQQNVDELLKARAA</sequence>
<keyword evidence="2" id="KW-1185">Reference proteome</keyword>
<evidence type="ECO:0000313" key="1">
    <source>
        <dbReference type="EMBL" id="MBP3955479.1"/>
    </source>
</evidence>
<comment type="caution">
    <text evidence="1">The sequence shown here is derived from an EMBL/GenBank/DDBJ whole genome shotgun (WGS) entry which is preliminary data.</text>
</comment>
<proteinExistence type="predicted"/>
<evidence type="ECO:0000313" key="2">
    <source>
        <dbReference type="Proteomes" id="UP000676565"/>
    </source>
</evidence>
<protein>
    <recommendedName>
        <fullName evidence="3">Morphogenetic protein</fullName>
    </recommendedName>
</protein>